<name>A0A4V1WXA3_9PLEO</name>
<dbReference type="OrthoDB" id="3788962at2759"/>
<evidence type="ECO:0000256" key="2">
    <source>
        <dbReference type="SAM" id="MobiDB-lite"/>
    </source>
</evidence>
<dbReference type="InterPro" id="IPR021109">
    <property type="entry name" value="Peptidase_aspartic_dom_sf"/>
</dbReference>
<comment type="caution">
    <text evidence="3">The sequence shown here is derived from an EMBL/GenBank/DDBJ whole genome shotgun (WGS) entry which is preliminary data.</text>
</comment>
<feature type="region of interest" description="Disordered" evidence="2">
    <location>
        <begin position="969"/>
        <end position="993"/>
    </location>
</feature>
<keyword evidence="1" id="KW-0378">Hydrolase</keyword>
<gene>
    <name evidence="3" type="ORF">AA0113_g12755</name>
</gene>
<feature type="region of interest" description="Disordered" evidence="2">
    <location>
        <begin position="563"/>
        <end position="662"/>
    </location>
</feature>
<dbReference type="Gene3D" id="2.40.70.10">
    <property type="entry name" value="Acid Proteases"/>
    <property type="match status" value="1"/>
</dbReference>
<dbReference type="InterPro" id="IPR001969">
    <property type="entry name" value="Aspartic_peptidase_AS"/>
</dbReference>
<proteinExistence type="predicted"/>
<feature type="compositionally biased region" description="Polar residues" evidence="2">
    <location>
        <begin position="611"/>
        <end position="625"/>
    </location>
</feature>
<dbReference type="Proteomes" id="UP000293823">
    <property type="component" value="Unassembled WGS sequence"/>
</dbReference>
<dbReference type="CDD" id="cd00303">
    <property type="entry name" value="retropepsin_like"/>
    <property type="match status" value="1"/>
</dbReference>
<dbReference type="Pfam" id="PF13975">
    <property type="entry name" value="gag-asp_proteas"/>
    <property type="match status" value="1"/>
</dbReference>
<keyword evidence="1" id="KW-0645">Protease</keyword>
<protein>
    <submittedName>
        <fullName evidence="3">Uncharacterized protein</fullName>
    </submittedName>
</protein>
<feature type="compositionally biased region" description="Polar residues" evidence="2">
    <location>
        <begin position="43"/>
        <end position="59"/>
    </location>
</feature>
<evidence type="ECO:0000256" key="1">
    <source>
        <dbReference type="ARBA" id="ARBA00022750"/>
    </source>
</evidence>
<dbReference type="PROSITE" id="PS00141">
    <property type="entry name" value="ASP_PROTEASE"/>
    <property type="match status" value="1"/>
</dbReference>
<dbReference type="EMBL" id="PEJP01000134">
    <property type="protein sequence ID" value="RYO22806.1"/>
    <property type="molecule type" value="Genomic_DNA"/>
</dbReference>
<feature type="region of interest" description="Disordered" evidence="2">
    <location>
        <begin position="1"/>
        <end position="59"/>
    </location>
</feature>
<dbReference type="SUPFAM" id="SSF50630">
    <property type="entry name" value="Acid proteases"/>
    <property type="match status" value="1"/>
</dbReference>
<dbReference type="GO" id="GO:0006508">
    <property type="term" value="P:proteolysis"/>
    <property type="evidence" value="ECO:0007669"/>
    <property type="project" value="InterPro"/>
</dbReference>
<feature type="compositionally biased region" description="Basic and acidic residues" evidence="2">
    <location>
        <begin position="594"/>
        <end position="606"/>
    </location>
</feature>
<keyword evidence="1" id="KW-0064">Aspartyl protease</keyword>
<keyword evidence="4" id="KW-1185">Reference proteome</keyword>
<evidence type="ECO:0000313" key="4">
    <source>
        <dbReference type="Proteomes" id="UP000293823"/>
    </source>
</evidence>
<feature type="compositionally biased region" description="Polar residues" evidence="2">
    <location>
        <begin position="23"/>
        <end position="34"/>
    </location>
</feature>
<feature type="compositionally biased region" description="Acidic residues" evidence="2">
    <location>
        <begin position="982"/>
        <end position="993"/>
    </location>
</feature>
<dbReference type="GO" id="GO:0004190">
    <property type="term" value="F:aspartic-type endopeptidase activity"/>
    <property type="evidence" value="ECO:0007669"/>
    <property type="project" value="UniProtKB-KW"/>
</dbReference>
<dbReference type="AlphaFoldDB" id="A0A4V1WXA3"/>
<sequence>MSPILPRNSKKSQKAVQHEESPEQQPFPSTSTSEEPLEATPEALSTTTSASGDNMTTPSNLVMSMARPRHTTLAFTGKDVTEFLEDFNRQADNGNVPNSLRVSILPDYLSDTDRSISRILKRLPGYTDKDWARLQESMKDQWQDEDTAIMMGKRSYLQAYIHSCLRDWPGLAEYYTHFSSAADACVTNKQVPEGEVGIMFFKGLPRSDKEAVMYYMADAPNGDDWATYRKDKMYTFLKAHHKKMHSLDEMHRQERGDVDAEMRRIMLSNKRATFTPESVKEAVAEIKKTAASPSTPSDVDVEVEDLIKSLGDMKLELATIDMLMAHPDTARLLKKPSNYAYFIAKATTASLPQERNDGSFVTMAPRNTAPNRGTASYGGREYRNTCNMCNEAGHQVKNCDLYNYLKKMGWISFDWDPDTKKGTYYFGPPQERLGEIPGTPPPNFILQWLKAKIREFFNVTDDVLDQPASSVVPEKFPGGDSRPSMRYPKLRNLTTTANVITSSDQYEEKHDVLLQFQKFQDHIFTPAQLDEQHPLGDVDSEHIILGGGEQALLNLAESNAAIQPRAKQGTSSQAIDGVRSGDVRKRGRPAKNGRGRDIDRALREDTPPVDGSSNIDQQPMDTSYNTRERWNSKDPFSIIKPPHSVTIDDNMSADPKHLQQGRKRKAVKFLDGLPDVELRDMLRSNPNRIATALLNQEVRSITVADLIGQEGIKQQLRNLLDEDVEAVEGGGSVNALMVSGDTESGCSGSHPDSALPPDWPALADPANLSSPATSYAPHATLDVNNAQCNAIKLHNTGAQTRHRASGRGDTWIEELDNLPAKAVRNAHRRHGRVYVQSDLPECWVTVNGNSMKCLIDTGAQMNILRLSAARAMKIPYEIMQQNPSEPTQGVTSANGTHDPFVGTAFNVPIRVGSVTTFTTFRLVANVTRSAILGGPWCACAKITIQYNAFGRVTCKIVSEDGFRNTVFIASDPAPHHPSQTTEGEDEDIDSENE</sequence>
<organism evidence="3 4">
    <name type="scientific">Alternaria arborescens</name>
    <dbReference type="NCBI Taxonomy" id="156630"/>
    <lineage>
        <taxon>Eukaryota</taxon>
        <taxon>Fungi</taxon>
        <taxon>Dikarya</taxon>
        <taxon>Ascomycota</taxon>
        <taxon>Pezizomycotina</taxon>
        <taxon>Dothideomycetes</taxon>
        <taxon>Pleosporomycetidae</taxon>
        <taxon>Pleosporales</taxon>
        <taxon>Pleosporineae</taxon>
        <taxon>Pleosporaceae</taxon>
        <taxon>Alternaria</taxon>
        <taxon>Alternaria sect. Alternaria</taxon>
    </lineage>
</organism>
<accession>A0A4V1WXA3</accession>
<reference evidence="4" key="1">
    <citation type="journal article" date="2019" name="bioRxiv">
        <title>Genomics, evolutionary history and diagnostics of the Alternaria alternata species group including apple and Asian pear pathotypes.</title>
        <authorList>
            <person name="Armitage A.D."/>
            <person name="Cockerton H.M."/>
            <person name="Sreenivasaprasad S."/>
            <person name="Woodhall J.W."/>
            <person name="Lane C.R."/>
            <person name="Harrison R.J."/>
            <person name="Clarkson J.P."/>
        </authorList>
    </citation>
    <scope>NUCLEOTIDE SEQUENCE [LARGE SCALE GENOMIC DNA]</scope>
    <source>
        <strain evidence="4">RGR 97.0016</strain>
    </source>
</reference>
<evidence type="ECO:0000313" key="3">
    <source>
        <dbReference type="EMBL" id="RYO22806.1"/>
    </source>
</evidence>